<dbReference type="AlphaFoldDB" id="A0A3D9YQ41"/>
<reference evidence="1 2" key="1">
    <citation type="submission" date="2018-08" db="EMBL/GenBank/DDBJ databases">
        <title>Genomic Encyclopedia of Type Strains, Phase IV (KMG-IV): sequencing the most valuable type-strain genomes for metagenomic binning, comparative biology and taxonomic classification.</title>
        <authorList>
            <person name="Goeker M."/>
        </authorList>
    </citation>
    <scope>NUCLEOTIDE SEQUENCE [LARGE SCALE GENOMIC DNA]</scope>
    <source>
        <strain evidence="1 2">BW863</strain>
    </source>
</reference>
<name>A0A3D9YQ41_9HYPH</name>
<sequence length="55" mass="5974">MPRRPLRMIKVRSACSTAQMLRAISVAALFALLLAWTLREVPASAAPAAHIFAAR</sequence>
<organism evidence="1 2">
    <name type="scientific">Methylovirgula ligni</name>
    <dbReference type="NCBI Taxonomy" id="569860"/>
    <lineage>
        <taxon>Bacteria</taxon>
        <taxon>Pseudomonadati</taxon>
        <taxon>Pseudomonadota</taxon>
        <taxon>Alphaproteobacteria</taxon>
        <taxon>Hyphomicrobiales</taxon>
        <taxon>Beijerinckiaceae</taxon>
        <taxon>Methylovirgula</taxon>
    </lineage>
</organism>
<dbReference type="EMBL" id="QUMO01000004">
    <property type="protein sequence ID" value="REF84707.1"/>
    <property type="molecule type" value="Genomic_DNA"/>
</dbReference>
<comment type="caution">
    <text evidence="1">The sequence shown here is derived from an EMBL/GenBank/DDBJ whole genome shotgun (WGS) entry which is preliminary data.</text>
</comment>
<proteinExistence type="predicted"/>
<protein>
    <submittedName>
        <fullName evidence="1">Uncharacterized protein</fullName>
    </submittedName>
</protein>
<keyword evidence="2" id="KW-1185">Reference proteome</keyword>
<evidence type="ECO:0000313" key="2">
    <source>
        <dbReference type="Proteomes" id="UP000256900"/>
    </source>
</evidence>
<evidence type="ECO:0000313" key="1">
    <source>
        <dbReference type="EMBL" id="REF84707.1"/>
    </source>
</evidence>
<gene>
    <name evidence="1" type="ORF">DES32_2820</name>
</gene>
<dbReference type="RefSeq" id="WP_165203954.1">
    <property type="nucleotide sequence ID" value="NZ_CP025086.1"/>
</dbReference>
<dbReference type="Proteomes" id="UP000256900">
    <property type="component" value="Unassembled WGS sequence"/>
</dbReference>
<accession>A0A3D9YQ41</accession>